<evidence type="ECO:0000256" key="2">
    <source>
        <dbReference type="SAM" id="MobiDB-lite"/>
    </source>
</evidence>
<accession>A0A8J2ZGH3</accession>
<feature type="coiled-coil region" evidence="1">
    <location>
        <begin position="178"/>
        <end position="215"/>
    </location>
</feature>
<evidence type="ECO:0000313" key="5">
    <source>
        <dbReference type="Proteomes" id="UP000617145"/>
    </source>
</evidence>
<keyword evidence="1" id="KW-0175">Coiled coil</keyword>
<keyword evidence="3" id="KW-0472">Membrane</keyword>
<dbReference type="Proteomes" id="UP000617145">
    <property type="component" value="Unassembled WGS sequence"/>
</dbReference>
<name>A0A8J2ZGH3_9RHOB</name>
<sequence length="288" mass="32064">MMTTQLRSAALTFQMLMQRVAFLLFTALGVGLAGYTALAAMGVVPWLAMPLQFGDTLVADGGAWLQVGVTLLAFGLIFFLPTNARVMALETSHRRFHMNMRDVARAYSASHRADREGVFTLPSEFDSVRERIAWLRDHPDLGDLEPSVLEVAAQMSHVSRDLAQTYSDRNVARARDFLTARQAEIDELNERLVEAKQIANEIRQWNNRVELEEDVAEAQMVRLCEELEEILPEILPESEHREAPLVLAQTDRTSERASGWTGGPAVAQAAAPRPDDRVVPLGTRQAAE</sequence>
<evidence type="ECO:0008006" key="6">
    <source>
        <dbReference type="Google" id="ProtNLM"/>
    </source>
</evidence>
<evidence type="ECO:0000313" key="4">
    <source>
        <dbReference type="EMBL" id="GGG60652.1"/>
    </source>
</evidence>
<dbReference type="AlphaFoldDB" id="A0A8J2ZGH3"/>
<evidence type="ECO:0000256" key="1">
    <source>
        <dbReference type="SAM" id="Coils"/>
    </source>
</evidence>
<evidence type="ECO:0000256" key="3">
    <source>
        <dbReference type="SAM" id="Phobius"/>
    </source>
</evidence>
<keyword evidence="3" id="KW-0812">Transmembrane</keyword>
<comment type="caution">
    <text evidence="4">The sequence shown here is derived from an EMBL/GenBank/DDBJ whole genome shotgun (WGS) entry which is preliminary data.</text>
</comment>
<proteinExistence type="predicted"/>
<reference evidence="4" key="2">
    <citation type="submission" date="2020-09" db="EMBL/GenBank/DDBJ databases">
        <authorList>
            <person name="Sun Q."/>
            <person name="Zhou Y."/>
        </authorList>
    </citation>
    <scope>NUCLEOTIDE SEQUENCE</scope>
    <source>
        <strain evidence="4">CGMCC 1.15762</strain>
    </source>
</reference>
<organism evidence="4 5">
    <name type="scientific">Salipiger pallidus</name>
    <dbReference type="NCBI Taxonomy" id="1775170"/>
    <lineage>
        <taxon>Bacteria</taxon>
        <taxon>Pseudomonadati</taxon>
        <taxon>Pseudomonadota</taxon>
        <taxon>Alphaproteobacteria</taxon>
        <taxon>Rhodobacterales</taxon>
        <taxon>Roseobacteraceae</taxon>
        <taxon>Salipiger</taxon>
    </lineage>
</organism>
<keyword evidence="3" id="KW-1133">Transmembrane helix</keyword>
<keyword evidence="5" id="KW-1185">Reference proteome</keyword>
<reference evidence="4" key="1">
    <citation type="journal article" date="2014" name="Int. J. Syst. Evol. Microbiol.">
        <title>Complete genome sequence of Corynebacterium casei LMG S-19264T (=DSM 44701T), isolated from a smear-ripened cheese.</title>
        <authorList>
            <consortium name="US DOE Joint Genome Institute (JGI-PGF)"/>
            <person name="Walter F."/>
            <person name="Albersmeier A."/>
            <person name="Kalinowski J."/>
            <person name="Ruckert C."/>
        </authorList>
    </citation>
    <scope>NUCLEOTIDE SEQUENCE</scope>
    <source>
        <strain evidence="4">CGMCC 1.15762</strain>
    </source>
</reference>
<feature type="transmembrane region" description="Helical" evidence="3">
    <location>
        <begin position="63"/>
        <end position="80"/>
    </location>
</feature>
<gene>
    <name evidence="4" type="ORF">GCM10011415_03270</name>
</gene>
<dbReference type="EMBL" id="BMJV01000001">
    <property type="protein sequence ID" value="GGG60652.1"/>
    <property type="molecule type" value="Genomic_DNA"/>
</dbReference>
<feature type="region of interest" description="Disordered" evidence="2">
    <location>
        <begin position="250"/>
        <end position="288"/>
    </location>
</feature>
<protein>
    <recommendedName>
        <fullName evidence="6">DNA repair protein</fullName>
    </recommendedName>
</protein>